<sequence length="103" mass="9750">MMRTPLRLAAASAAAATLVVTAAGATAEPTGSAPVPATAVAGTGSSAVDTGSAAGNSALYFLGHGDVIGVLVLLITTPFAILTGGVCDLATLSALPSPCTKAP</sequence>
<accession>A0ABV3FTD1</accession>
<organism evidence="2 3">
    <name type="scientific">Nocardia aurea</name>
    <dbReference type="NCBI Taxonomy" id="2144174"/>
    <lineage>
        <taxon>Bacteria</taxon>
        <taxon>Bacillati</taxon>
        <taxon>Actinomycetota</taxon>
        <taxon>Actinomycetes</taxon>
        <taxon>Mycobacteriales</taxon>
        <taxon>Nocardiaceae</taxon>
        <taxon>Nocardia</taxon>
    </lineage>
</organism>
<reference evidence="2 3" key="1">
    <citation type="submission" date="2024-06" db="EMBL/GenBank/DDBJ databases">
        <title>The Natural Products Discovery Center: Release of the First 8490 Sequenced Strains for Exploring Actinobacteria Biosynthetic Diversity.</title>
        <authorList>
            <person name="Kalkreuter E."/>
            <person name="Kautsar S.A."/>
            <person name="Yang D."/>
            <person name="Bader C.D."/>
            <person name="Teijaro C.N."/>
            <person name="Fluegel L."/>
            <person name="Davis C.M."/>
            <person name="Simpson J.R."/>
            <person name="Lauterbach L."/>
            <person name="Steele A.D."/>
            <person name="Gui C."/>
            <person name="Meng S."/>
            <person name="Li G."/>
            <person name="Viehrig K."/>
            <person name="Ye F."/>
            <person name="Su P."/>
            <person name="Kiefer A.F."/>
            <person name="Nichols A."/>
            <person name="Cepeda A.J."/>
            <person name="Yan W."/>
            <person name="Fan B."/>
            <person name="Jiang Y."/>
            <person name="Adhikari A."/>
            <person name="Zheng C.-J."/>
            <person name="Schuster L."/>
            <person name="Cowan T.M."/>
            <person name="Smanski M.J."/>
            <person name="Chevrette M.G."/>
            <person name="De Carvalho L.P.S."/>
            <person name="Shen B."/>
        </authorList>
    </citation>
    <scope>NUCLEOTIDE SEQUENCE [LARGE SCALE GENOMIC DNA]</scope>
    <source>
        <strain evidence="2 3">NPDC050403</strain>
    </source>
</reference>
<evidence type="ECO:0000313" key="3">
    <source>
        <dbReference type="Proteomes" id="UP001551695"/>
    </source>
</evidence>
<evidence type="ECO:0000313" key="2">
    <source>
        <dbReference type="EMBL" id="MEV0708683.1"/>
    </source>
</evidence>
<name>A0ABV3FTD1_9NOCA</name>
<keyword evidence="3" id="KW-1185">Reference proteome</keyword>
<evidence type="ECO:0000256" key="1">
    <source>
        <dbReference type="SAM" id="SignalP"/>
    </source>
</evidence>
<comment type="caution">
    <text evidence="2">The sequence shown here is derived from an EMBL/GenBank/DDBJ whole genome shotgun (WGS) entry which is preliminary data.</text>
</comment>
<dbReference type="RefSeq" id="WP_109530300.1">
    <property type="nucleotide sequence ID" value="NZ_JBFAKC010000005.1"/>
</dbReference>
<dbReference type="EMBL" id="JBFAKC010000005">
    <property type="protein sequence ID" value="MEV0708683.1"/>
    <property type="molecule type" value="Genomic_DNA"/>
</dbReference>
<gene>
    <name evidence="2" type="ORF">AB0I48_14050</name>
</gene>
<feature type="chain" id="PRO_5045964732" description="Secreted protein" evidence="1">
    <location>
        <begin position="28"/>
        <end position="103"/>
    </location>
</feature>
<proteinExistence type="predicted"/>
<evidence type="ECO:0008006" key="4">
    <source>
        <dbReference type="Google" id="ProtNLM"/>
    </source>
</evidence>
<protein>
    <recommendedName>
        <fullName evidence="4">Secreted protein</fullName>
    </recommendedName>
</protein>
<feature type="signal peptide" evidence="1">
    <location>
        <begin position="1"/>
        <end position="27"/>
    </location>
</feature>
<keyword evidence="1" id="KW-0732">Signal</keyword>
<dbReference type="Proteomes" id="UP001551695">
    <property type="component" value="Unassembled WGS sequence"/>
</dbReference>